<dbReference type="InterPro" id="IPR013815">
    <property type="entry name" value="ATP_grasp_subdomain_1"/>
</dbReference>
<dbReference type="Pfam" id="PF01326">
    <property type="entry name" value="PPDK_N"/>
    <property type="match status" value="1"/>
</dbReference>
<dbReference type="Gene3D" id="3.40.50.2300">
    <property type="match status" value="1"/>
</dbReference>
<comment type="caution">
    <text evidence="2">The sequence shown here is derived from an EMBL/GenBank/DDBJ whole genome shotgun (WGS) entry which is preliminary data.</text>
</comment>
<dbReference type="GO" id="GO:0005524">
    <property type="term" value="F:ATP binding"/>
    <property type="evidence" value="ECO:0007669"/>
    <property type="project" value="InterPro"/>
</dbReference>
<dbReference type="InterPro" id="IPR051549">
    <property type="entry name" value="PEP_Utilizing_Enz"/>
</dbReference>
<dbReference type="PROSITE" id="PS50110">
    <property type="entry name" value="RESPONSE_REGULATORY"/>
    <property type="match status" value="1"/>
</dbReference>
<evidence type="ECO:0000259" key="1">
    <source>
        <dbReference type="PROSITE" id="PS50110"/>
    </source>
</evidence>
<dbReference type="InterPro" id="IPR011006">
    <property type="entry name" value="CheY-like_superfamily"/>
</dbReference>
<feature type="domain" description="Response regulatory" evidence="1">
    <location>
        <begin position="39"/>
        <end position="158"/>
    </location>
</feature>
<dbReference type="InterPro" id="IPR001789">
    <property type="entry name" value="Sig_transdc_resp-reg_receiver"/>
</dbReference>
<evidence type="ECO:0000313" key="2">
    <source>
        <dbReference type="EMBL" id="MPM04739.1"/>
    </source>
</evidence>
<dbReference type="AlphaFoldDB" id="A0A644WM96"/>
<dbReference type="PANTHER" id="PTHR43615:SF1">
    <property type="entry name" value="PPDK_N DOMAIN-CONTAINING PROTEIN"/>
    <property type="match status" value="1"/>
</dbReference>
<dbReference type="GO" id="GO:0016301">
    <property type="term" value="F:kinase activity"/>
    <property type="evidence" value="ECO:0007669"/>
    <property type="project" value="InterPro"/>
</dbReference>
<protein>
    <recommendedName>
        <fullName evidence="1">Response regulatory domain-containing protein</fullName>
    </recommendedName>
</protein>
<proteinExistence type="predicted"/>
<organism evidence="2">
    <name type="scientific">bioreactor metagenome</name>
    <dbReference type="NCBI Taxonomy" id="1076179"/>
    <lineage>
        <taxon>unclassified sequences</taxon>
        <taxon>metagenomes</taxon>
        <taxon>ecological metagenomes</taxon>
    </lineage>
</organism>
<reference evidence="2" key="1">
    <citation type="submission" date="2019-08" db="EMBL/GenBank/DDBJ databases">
        <authorList>
            <person name="Kucharzyk K."/>
            <person name="Murdoch R.W."/>
            <person name="Higgins S."/>
            <person name="Loffler F."/>
        </authorList>
    </citation>
    <scope>NUCLEOTIDE SEQUENCE</scope>
</reference>
<dbReference type="SUPFAM" id="SSF56059">
    <property type="entry name" value="Glutathione synthetase ATP-binding domain-like"/>
    <property type="match status" value="1"/>
</dbReference>
<accession>A0A644WM96</accession>
<sequence length="1000" mass="114261">MSNIIRKFDLDNYFFQDTSFDNLMKKRIEHVLLVCSTYDAFILEEDGRINEAVFQEYVSLNLRYPPQFIQVHSAGQALAVMENEKIDLVINMLSVSDQDPFELTRIIKKKYRNIPIVVLTPFSKEVSQRLAHQDLSEVDYVFSWLGNTSILLAIIKLIEDKMNTHYDVRQVGVQCILLVEDSIRYYSSYLPSMYRIIFEQSRAFMTEGLNEHQMMLRLRGRPKILLATNFEQAISLYEMYKTNMLGMISDVSFNRGNVKDKLAGIKLCQIVKANDPYFPILLQSSDSSNEKYAKEVKVKFVHKYSKTILHDLTDFIKEYLAFGDFVIRDPKTLDEIGRAKDLQTLQDVIYNIPDDSLKYHIDRNHFSKWLRARALFSLAQLFRQADSRDFSSMDEVREFLYEGIARYRSDRGRGVIAEFNREKYSEYIMFSRLGEGSLGGKARGLAFIDNILKRHNLIYKYNGIGITIPKTVVLTTEIFTDFMLRNDLYSFALSTASDDEILERFLKSDLDDEVVGDLEVILSVIKTPMAVRSSSLLEDSHYQPFAGIYSTYMIPNTGDDETRLHMLVQCIKAVYASVYYSASKAYMSATSNVIDEEKMAIVLQEVSGCREGDYFFPFVSGVARSINFYPIAPEKAEDGVVNIAYGLGKYIVDGGVSLRFSPRLPGKIIQLSTTDLLLKDTQKEFLALNLSQNTFVPKVDDSAQLEHIKVRDGEQFRSFRHAASTYVYQDDKVVDGISQKGLRVITFSKILKHNQFPLAKIVEDILKVGSHEMGKPVEIEFSVNFDEEKNTKVFNLLQIRPIVDNKENLSVITEQVDRSKCIVVSESALGNGIYEHIRDLIYVNPETFDPARSADIALTIEKLNKEIGNARRSYVLIGPGRWGSSDPWLGIPVKWQQISAAKVIVEAGMDRYQIEPSQGTHFFQNLTSFRVAYFTVNHFINQGFYNEEYLKSQESVYDDGIVRHIQFALPMEILVDGKKSFGLVSVPGMKSGGLPEPKAL</sequence>
<name>A0A644WM96_9ZZZZ</name>
<gene>
    <name evidence="2" type="ORF">SDC9_51018</name>
</gene>
<dbReference type="InterPro" id="IPR002192">
    <property type="entry name" value="PPDK_AMP/ATP-bd"/>
</dbReference>
<dbReference type="EMBL" id="VSSQ01001066">
    <property type="protein sequence ID" value="MPM04739.1"/>
    <property type="molecule type" value="Genomic_DNA"/>
</dbReference>
<dbReference type="SUPFAM" id="SSF52172">
    <property type="entry name" value="CheY-like"/>
    <property type="match status" value="1"/>
</dbReference>
<dbReference type="Gene3D" id="3.30.1490.20">
    <property type="entry name" value="ATP-grasp fold, A domain"/>
    <property type="match status" value="1"/>
</dbReference>
<dbReference type="PANTHER" id="PTHR43615">
    <property type="entry name" value="PHOSPHOENOLPYRUVATE SYNTHASE-RELATED"/>
    <property type="match status" value="1"/>
</dbReference>
<dbReference type="GO" id="GO:0000160">
    <property type="term" value="P:phosphorelay signal transduction system"/>
    <property type="evidence" value="ECO:0007669"/>
    <property type="project" value="InterPro"/>
</dbReference>